<evidence type="ECO:0000313" key="1">
    <source>
        <dbReference type="EMBL" id="CAK5106259.1"/>
    </source>
</evidence>
<gene>
    <name evidence="1" type="ORF">MENTE1834_LOCUS43425</name>
</gene>
<dbReference type="Proteomes" id="UP001497535">
    <property type="component" value="Unassembled WGS sequence"/>
</dbReference>
<name>A0ACB1AU35_MELEN</name>
<sequence length="137" mass="16177">MLLCCCAITNRCCEKKTDFCNKTCIMVHAINIIVFILIGLGVFFFYTTVDNPDPVIVLILIPSLGCCYIFSKCCVIHIYYKYETGRLDEIERRRKEKKKKKAEEEKKKNEKYQQELNDVIDEYIAATKDYEVRNIFY</sequence>
<proteinExistence type="predicted"/>
<reference evidence="1" key="1">
    <citation type="submission" date="2023-11" db="EMBL/GenBank/DDBJ databases">
        <authorList>
            <person name="Poullet M."/>
        </authorList>
    </citation>
    <scope>NUCLEOTIDE SEQUENCE</scope>
    <source>
        <strain evidence="1">E1834</strain>
    </source>
</reference>
<accession>A0ACB1AU35</accession>
<organism evidence="1 2">
    <name type="scientific">Meloidogyne enterolobii</name>
    <name type="common">Root-knot nematode worm</name>
    <name type="synonym">Meloidogyne mayaguensis</name>
    <dbReference type="NCBI Taxonomy" id="390850"/>
    <lineage>
        <taxon>Eukaryota</taxon>
        <taxon>Metazoa</taxon>
        <taxon>Ecdysozoa</taxon>
        <taxon>Nematoda</taxon>
        <taxon>Chromadorea</taxon>
        <taxon>Rhabditida</taxon>
        <taxon>Tylenchina</taxon>
        <taxon>Tylenchomorpha</taxon>
        <taxon>Tylenchoidea</taxon>
        <taxon>Meloidogynidae</taxon>
        <taxon>Meloidogyninae</taxon>
        <taxon>Meloidogyne</taxon>
    </lineage>
</organism>
<comment type="caution">
    <text evidence="1">The sequence shown here is derived from an EMBL/GenBank/DDBJ whole genome shotgun (WGS) entry which is preliminary data.</text>
</comment>
<protein>
    <submittedName>
        <fullName evidence="1">Uncharacterized protein</fullName>
    </submittedName>
</protein>
<keyword evidence="2" id="KW-1185">Reference proteome</keyword>
<evidence type="ECO:0000313" key="2">
    <source>
        <dbReference type="Proteomes" id="UP001497535"/>
    </source>
</evidence>
<dbReference type="EMBL" id="CAVMJV010000121">
    <property type="protein sequence ID" value="CAK5106259.1"/>
    <property type="molecule type" value="Genomic_DNA"/>
</dbReference>